<reference evidence="1" key="1">
    <citation type="submission" date="2013-07" db="EMBL/GenBank/DDBJ databases">
        <title>Sub-species coevolution in mutualistic symbiosis.</title>
        <authorList>
            <person name="Murfin K."/>
            <person name="Klassen J."/>
            <person name="Lee M."/>
            <person name="Forst S."/>
            <person name="Stock P."/>
            <person name="Goodrich-Blair H."/>
        </authorList>
    </citation>
    <scope>NUCLEOTIDE SEQUENCE [LARGE SCALE GENOMIC DNA]</scope>
    <source>
        <strain evidence="1">Puntauvense</strain>
    </source>
</reference>
<dbReference type="EMBL" id="CBSW010000171">
    <property type="protein sequence ID" value="CDG97248.1"/>
    <property type="molecule type" value="Genomic_DNA"/>
</dbReference>
<dbReference type="Proteomes" id="UP000028511">
    <property type="component" value="Unassembled WGS sequence"/>
</dbReference>
<protein>
    <submittedName>
        <fullName evidence="1">Uncharacterized protein</fullName>
    </submittedName>
</protein>
<gene>
    <name evidence="1" type="ORF">XBP1_2520030</name>
</gene>
<sequence length="51" mass="5709">MVAFISQHYFSPLSVAFFDSLCSSAKAAMIAKLQAKSVPRIQAKYHMRYAP</sequence>
<name>A0A077NFV4_XENBV</name>
<evidence type="ECO:0000313" key="2">
    <source>
        <dbReference type="Proteomes" id="UP000028511"/>
    </source>
</evidence>
<accession>A0A077NFV4</accession>
<evidence type="ECO:0000313" key="1">
    <source>
        <dbReference type="EMBL" id="CDG97248.1"/>
    </source>
</evidence>
<proteinExistence type="predicted"/>
<organism evidence="1 2">
    <name type="scientific">Xenorhabdus bovienii str. puntauvense</name>
    <dbReference type="NCBI Taxonomy" id="1398201"/>
    <lineage>
        <taxon>Bacteria</taxon>
        <taxon>Pseudomonadati</taxon>
        <taxon>Pseudomonadota</taxon>
        <taxon>Gammaproteobacteria</taxon>
        <taxon>Enterobacterales</taxon>
        <taxon>Morganellaceae</taxon>
        <taxon>Xenorhabdus</taxon>
    </lineage>
</organism>
<comment type="caution">
    <text evidence="1">The sequence shown here is derived from an EMBL/GenBank/DDBJ whole genome shotgun (WGS) entry which is preliminary data.</text>
</comment>
<dbReference type="HOGENOM" id="CLU_3105401_0_0_6"/>
<dbReference type="AlphaFoldDB" id="A0A077NFV4"/>